<dbReference type="EMBL" id="CAFAAV010000383">
    <property type="protein sequence ID" value="CAB4836186.1"/>
    <property type="molecule type" value="Genomic_DNA"/>
</dbReference>
<dbReference type="InterPro" id="IPR013783">
    <property type="entry name" value="Ig-like_fold"/>
</dbReference>
<sequence>MSAGSSGGSGEIEVIWNAAVGAEIYRVYRATAVGGPFIIVATVNIVTGDATVHSGVVNVYGDSQNFWPRPYHGTGMSATFHYVELDIGGGPHIYYRVVAFNSNGHGPTGATVCAQIYSQPAC</sequence>
<evidence type="ECO:0000313" key="6">
    <source>
        <dbReference type="EMBL" id="CAB5001897.1"/>
    </source>
</evidence>
<name>A0A6J6A8Z4_9ZZZZ</name>
<reference evidence="1" key="1">
    <citation type="submission" date="2020-05" db="EMBL/GenBank/DDBJ databases">
        <authorList>
            <person name="Chiriac C."/>
            <person name="Salcher M."/>
            <person name="Ghai R."/>
            <person name="Kavagutti S V."/>
        </authorList>
    </citation>
    <scope>NUCLEOTIDE SEQUENCE</scope>
</reference>
<evidence type="ECO:0000313" key="4">
    <source>
        <dbReference type="EMBL" id="CAB4848329.1"/>
    </source>
</evidence>
<accession>A0A6J6A8Z4</accession>
<dbReference type="EMBL" id="CAFBMT010000003">
    <property type="protein sequence ID" value="CAB4919236.1"/>
    <property type="molecule type" value="Genomic_DNA"/>
</dbReference>
<dbReference type="EMBL" id="CAESGF010000003">
    <property type="protein sequence ID" value="CAB4362923.1"/>
    <property type="molecule type" value="Genomic_DNA"/>
</dbReference>
<dbReference type="Gene3D" id="2.60.40.10">
    <property type="entry name" value="Immunoglobulins"/>
    <property type="match status" value="1"/>
</dbReference>
<proteinExistence type="predicted"/>
<organism evidence="1">
    <name type="scientific">freshwater metagenome</name>
    <dbReference type="NCBI Taxonomy" id="449393"/>
    <lineage>
        <taxon>unclassified sequences</taxon>
        <taxon>metagenomes</taxon>
        <taxon>ecological metagenomes</taxon>
    </lineage>
</organism>
<dbReference type="EMBL" id="CAFBOL010000070">
    <property type="protein sequence ID" value="CAB5001897.1"/>
    <property type="molecule type" value="Genomic_DNA"/>
</dbReference>
<protein>
    <submittedName>
        <fullName evidence="1">Unannotated protein</fullName>
    </submittedName>
</protein>
<evidence type="ECO:0000313" key="1">
    <source>
        <dbReference type="EMBL" id="CAB4362923.1"/>
    </source>
</evidence>
<evidence type="ECO:0000313" key="2">
    <source>
        <dbReference type="EMBL" id="CAB4711615.1"/>
    </source>
</evidence>
<gene>
    <name evidence="2" type="ORF">UFOPK2656_00712</name>
    <name evidence="3" type="ORF">UFOPK3099_03061</name>
    <name evidence="4" type="ORF">UFOPK3267_00681</name>
    <name evidence="5" type="ORF">UFOPK3651_00750</name>
    <name evidence="6" type="ORF">UFOPK3931_02207</name>
    <name evidence="1" type="ORF">UFOPK4189_00710</name>
</gene>
<evidence type="ECO:0000313" key="5">
    <source>
        <dbReference type="EMBL" id="CAB4919236.1"/>
    </source>
</evidence>
<evidence type="ECO:0000313" key="3">
    <source>
        <dbReference type="EMBL" id="CAB4836186.1"/>
    </source>
</evidence>
<dbReference type="AlphaFoldDB" id="A0A6J6A8Z4"/>
<dbReference type="EMBL" id="CAEZYF010000003">
    <property type="protein sequence ID" value="CAB4711615.1"/>
    <property type="molecule type" value="Genomic_DNA"/>
</dbReference>
<dbReference type="EMBL" id="CAFBIY010000025">
    <property type="protein sequence ID" value="CAB4848329.1"/>
    <property type="molecule type" value="Genomic_DNA"/>
</dbReference>